<accession>A0A0F9BBE6</accession>
<protein>
    <submittedName>
        <fullName evidence="1">Uncharacterized protein</fullName>
    </submittedName>
</protein>
<dbReference type="EMBL" id="LAZR01041762">
    <property type="protein sequence ID" value="KKL11172.1"/>
    <property type="molecule type" value="Genomic_DNA"/>
</dbReference>
<organism evidence="1">
    <name type="scientific">marine sediment metagenome</name>
    <dbReference type="NCBI Taxonomy" id="412755"/>
    <lineage>
        <taxon>unclassified sequences</taxon>
        <taxon>metagenomes</taxon>
        <taxon>ecological metagenomes</taxon>
    </lineage>
</organism>
<reference evidence="1" key="1">
    <citation type="journal article" date="2015" name="Nature">
        <title>Complex archaea that bridge the gap between prokaryotes and eukaryotes.</title>
        <authorList>
            <person name="Spang A."/>
            <person name="Saw J.H."/>
            <person name="Jorgensen S.L."/>
            <person name="Zaremba-Niedzwiedzka K."/>
            <person name="Martijn J."/>
            <person name="Lind A.E."/>
            <person name="van Eijk R."/>
            <person name="Schleper C."/>
            <person name="Guy L."/>
            <person name="Ettema T.J."/>
        </authorList>
    </citation>
    <scope>NUCLEOTIDE SEQUENCE</scope>
</reference>
<gene>
    <name evidence="1" type="ORF">LCGC14_2548500</name>
</gene>
<comment type="caution">
    <text evidence="1">The sequence shown here is derived from an EMBL/GenBank/DDBJ whole genome shotgun (WGS) entry which is preliminary data.</text>
</comment>
<sequence>MEYKVNKGDVYILKGPGKVGVKRGRIEAVGKSVKSGEEFLIPLGKSIPLEVKEKSILSIEVKKPGEIRRIKERTIPSSWDNLISHIVKEKARTILVLGEVDTGKSFFATYLANKL</sequence>
<evidence type="ECO:0000313" key="1">
    <source>
        <dbReference type="EMBL" id="KKL11172.1"/>
    </source>
</evidence>
<feature type="non-terminal residue" evidence="1">
    <location>
        <position position="115"/>
    </location>
</feature>
<name>A0A0F9BBE6_9ZZZZ</name>
<proteinExistence type="predicted"/>
<dbReference type="AlphaFoldDB" id="A0A0F9BBE6"/>